<dbReference type="InterPro" id="IPR001638">
    <property type="entry name" value="Solute-binding_3/MltF_N"/>
</dbReference>
<keyword evidence="1 2" id="KW-0732">Signal</keyword>
<evidence type="ECO:0000259" key="3">
    <source>
        <dbReference type="SMART" id="SM00062"/>
    </source>
</evidence>
<dbReference type="OrthoDB" id="5455795at2"/>
<evidence type="ECO:0000313" key="5">
    <source>
        <dbReference type="Proteomes" id="UP000181901"/>
    </source>
</evidence>
<protein>
    <submittedName>
        <fullName evidence="4">Bacterial extracellular solute-binding protein, family 3</fullName>
    </submittedName>
</protein>
<evidence type="ECO:0000256" key="1">
    <source>
        <dbReference type="ARBA" id="ARBA00022729"/>
    </source>
</evidence>
<proteinExistence type="predicted"/>
<dbReference type="RefSeq" id="WP_071544304.1">
    <property type="nucleotide sequence ID" value="NZ_LKAQ01000001.1"/>
</dbReference>
<comment type="caution">
    <text evidence="4">The sequence shown here is derived from an EMBL/GenBank/DDBJ whole genome shotgun (WGS) entry which is preliminary data.</text>
</comment>
<evidence type="ECO:0000256" key="2">
    <source>
        <dbReference type="SAM" id="SignalP"/>
    </source>
</evidence>
<gene>
    <name evidence="4" type="ORF">BerOc1_00699</name>
</gene>
<feature type="chain" id="PRO_5009635727" evidence="2">
    <location>
        <begin position="36"/>
        <end position="267"/>
    </location>
</feature>
<dbReference type="PANTHER" id="PTHR35936:SF6">
    <property type="entry name" value="AMINO ACID ABC TRANSPORTER SUBSTRATE-BINDING PAAT FAMILY PROTEIN"/>
    <property type="match status" value="1"/>
</dbReference>
<dbReference type="SMART" id="SM00062">
    <property type="entry name" value="PBPb"/>
    <property type="match status" value="1"/>
</dbReference>
<dbReference type="Pfam" id="PF00497">
    <property type="entry name" value="SBP_bac_3"/>
    <property type="match status" value="1"/>
</dbReference>
<dbReference type="Gene3D" id="3.40.190.10">
    <property type="entry name" value="Periplasmic binding protein-like II"/>
    <property type="match status" value="2"/>
</dbReference>
<feature type="signal peptide" evidence="2">
    <location>
        <begin position="1"/>
        <end position="35"/>
    </location>
</feature>
<evidence type="ECO:0000313" key="4">
    <source>
        <dbReference type="EMBL" id="OIQ52225.1"/>
    </source>
</evidence>
<dbReference type="EMBL" id="LKAQ01000001">
    <property type="protein sequence ID" value="OIQ52225.1"/>
    <property type="molecule type" value="Genomic_DNA"/>
</dbReference>
<dbReference type="SUPFAM" id="SSF53850">
    <property type="entry name" value="Periplasmic binding protein-like II"/>
    <property type="match status" value="1"/>
</dbReference>
<dbReference type="PROSITE" id="PS51257">
    <property type="entry name" value="PROKAR_LIPOPROTEIN"/>
    <property type="match status" value="1"/>
</dbReference>
<reference evidence="4 5" key="1">
    <citation type="submission" date="2015-09" db="EMBL/GenBank/DDBJ databases">
        <title>Genome of Desulfovibrio dechloracetivorans BerOc1, a mercury methylating strain isolated from highly hydrocarbons and metals contaminated coastal sediments.</title>
        <authorList>
            <person name="Goni Urriza M."/>
            <person name="Gassie C."/>
            <person name="Bouchez O."/>
            <person name="Klopp C."/>
            <person name="Ranchou-Peyruse A."/>
            <person name="Remy G."/>
        </authorList>
    </citation>
    <scope>NUCLEOTIDE SEQUENCE [LARGE SCALE GENOMIC DNA]</scope>
    <source>
        <strain evidence="4 5">BerOc1</strain>
    </source>
</reference>
<accession>A0A1J5NKQ1</accession>
<dbReference type="AlphaFoldDB" id="A0A1J5NKQ1"/>
<organism evidence="4 5">
    <name type="scientific">Pseudodesulfovibrio hydrargyri</name>
    <dbReference type="NCBI Taxonomy" id="2125990"/>
    <lineage>
        <taxon>Bacteria</taxon>
        <taxon>Pseudomonadati</taxon>
        <taxon>Thermodesulfobacteriota</taxon>
        <taxon>Desulfovibrionia</taxon>
        <taxon>Desulfovibrionales</taxon>
        <taxon>Desulfovibrionaceae</taxon>
    </lineage>
</organism>
<dbReference type="PANTHER" id="PTHR35936">
    <property type="entry name" value="MEMBRANE-BOUND LYTIC MUREIN TRANSGLYCOSYLASE F"/>
    <property type="match status" value="1"/>
</dbReference>
<keyword evidence="5" id="KW-1185">Reference proteome</keyword>
<dbReference type="Proteomes" id="UP000181901">
    <property type="component" value="Unassembled WGS sequence"/>
</dbReference>
<name>A0A1J5NKQ1_9BACT</name>
<sequence length="267" mass="29996">MRGNKLRIKFSIAGKWLPGLCLAVALLAGSCPVSAEEPLRVVYPDYWPFFTRTGEGYMTGIFFDIVSEALGRVGVGAKWEAYPWSRCQALVRSGEADAMITVPTAERLVYAATHDDPFYMKRLKVFTTVGHPKGAAIRNIKSIDDIYRLGLVVVTYHGNGWNDKFIRSRGIKTYESPMLKNVWLMLANHRGDIAIEWPMAAWPLIEEGGVAGRVVETDVSLEAMPFHLLINRDCRYAARLPEFNEAVKRMRAEGRIKAILAKYVGKQ</sequence>
<feature type="domain" description="Solute-binding protein family 3/N-terminal" evidence="3">
    <location>
        <begin position="38"/>
        <end position="267"/>
    </location>
</feature>